<evidence type="ECO:0000313" key="6">
    <source>
        <dbReference type="EMBL" id="CAA9432256.1"/>
    </source>
</evidence>
<gene>
    <name evidence="6" type="ORF">AVDCRST_MAG22-3380</name>
</gene>
<feature type="domain" description="PIN" evidence="5">
    <location>
        <begin position="4"/>
        <end position="121"/>
    </location>
</feature>
<evidence type="ECO:0000256" key="1">
    <source>
        <dbReference type="ARBA" id="ARBA00022722"/>
    </source>
</evidence>
<sequence length="137" mass="15333">MPPFFDTNVLVYLVDAGAEPQKQEVARGLVQEHLAGGNGSVSVQVLREFYWSSRRLRTPVSEKTARKAVEYFAGFSPLAEDADMVLRAVRRHQEMSLSFRDALIVEAALKAGADRLLTEDMQHGQVIEGMRVENPFL</sequence>
<dbReference type="GO" id="GO:0016787">
    <property type="term" value="F:hydrolase activity"/>
    <property type="evidence" value="ECO:0007669"/>
    <property type="project" value="UniProtKB-KW"/>
</dbReference>
<dbReference type="GO" id="GO:0004518">
    <property type="term" value="F:nuclease activity"/>
    <property type="evidence" value="ECO:0007669"/>
    <property type="project" value="UniProtKB-KW"/>
</dbReference>
<dbReference type="InterPro" id="IPR002716">
    <property type="entry name" value="PIN_dom"/>
</dbReference>
<evidence type="ECO:0000259" key="5">
    <source>
        <dbReference type="Pfam" id="PF01850"/>
    </source>
</evidence>
<keyword evidence="3" id="KW-0378">Hydrolase</keyword>
<name>A0A6J4Q3T6_9ACTN</name>
<protein>
    <recommendedName>
        <fullName evidence="5">PIN domain-containing protein</fullName>
    </recommendedName>
</protein>
<keyword evidence="1" id="KW-0540">Nuclease</keyword>
<reference evidence="6" key="1">
    <citation type="submission" date="2020-02" db="EMBL/GenBank/DDBJ databases">
        <authorList>
            <person name="Meier V. D."/>
        </authorList>
    </citation>
    <scope>NUCLEOTIDE SEQUENCE</scope>
    <source>
        <strain evidence="6">AVDCRST_MAG22</strain>
    </source>
</reference>
<dbReference type="GO" id="GO:0046872">
    <property type="term" value="F:metal ion binding"/>
    <property type="evidence" value="ECO:0007669"/>
    <property type="project" value="UniProtKB-KW"/>
</dbReference>
<dbReference type="Gene3D" id="3.40.50.1010">
    <property type="entry name" value="5'-nuclease"/>
    <property type="match status" value="1"/>
</dbReference>
<organism evidence="6">
    <name type="scientific">uncultured Rubrobacteraceae bacterium</name>
    <dbReference type="NCBI Taxonomy" id="349277"/>
    <lineage>
        <taxon>Bacteria</taxon>
        <taxon>Bacillati</taxon>
        <taxon>Actinomycetota</taxon>
        <taxon>Rubrobacteria</taxon>
        <taxon>Rubrobacterales</taxon>
        <taxon>Rubrobacteraceae</taxon>
        <taxon>environmental samples</taxon>
    </lineage>
</organism>
<keyword evidence="2" id="KW-0479">Metal-binding</keyword>
<evidence type="ECO:0000256" key="3">
    <source>
        <dbReference type="ARBA" id="ARBA00022801"/>
    </source>
</evidence>
<evidence type="ECO:0000256" key="2">
    <source>
        <dbReference type="ARBA" id="ARBA00022723"/>
    </source>
</evidence>
<dbReference type="CDD" id="cd18692">
    <property type="entry name" value="PIN_VapC-like"/>
    <property type="match status" value="1"/>
</dbReference>
<dbReference type="EMBL" id="CADCUV010000160">
    <property type="protein sequence ID" value="CAA9432256.1"/>
    <property type="molecule type" value="Genomic_DNA"/>
</dbReference>
<dbReference type="AlphaFoldDB" id="A0A6J4Q3T6"/>
<dbReference type="SUPFAM" id="SSF88723">
    <property type="entry name" value="PIN domain-like"/>
    <property type="match status" value="1"/>
</dbReference>
<proteinExistence type="predicted"/>
<evidence type="ECO:0000256" key="4">
    <source>
        <dbReference type="ARBA" id="ARBA00022842"/>
    </source>
</evidence>
<keyword evidence="4" id="KW-0460">Magnesium</keyword>
<dbReference type="InterPro" id="IPR029060">
    <property type="entry name" value="PIN-like_dom_sf"/>
</dbReference>
<accession>A0A6J4Q3T6</accession>
<dbReference type="Pfam" id="PF01850">
    <property type="entry name" value="PIN"/>
    <property type="match status" value="1"/>
</dbReference>